<feature type="domain" description="Ricin B lectin" evidence="2">
    <location>
        <begin position="180"/>
        <end position="268"/>
    </location>
</feature>
<keyword evidence="3" id="KW-0430">Lectin</keyword>
<evidence type="ECO:0000313" key="3">
    <source>
        <dbReference type="EMBL" id="ORZ39798.1"/>
    </source>
</evidence>
<evidence type="ECO:0000313" key="4">
    <source>
        <dbReference type="Proteomes" id="UP000193411"/>
    </source>
</evidence>
<sequence>MPWPRRSLNRQHDPSILHRYCHSRRYSDIFTGSVTMIRTSLPLGLLLVLVVLAAAIGQTTATQTSEPKDPTATSNVSITREPQTTSTKPAVTLKTPAITPSVGPLPTRLGRTRGTPEAAEPFDGHANLAFACLFNHGTKRCLDIEQSRKTDFVADAQMWSCYNNMRAQYFRIVGPSDWSYFYIANLISTMCLDVAEGKPFNGQAVRWWTCNNTPAQQWRYNSNTGFISPVIRLDLCLDPVGGIREAHDGQGMQLWRCVAGEQGHRFSIEGWEIGTGCRRRS</sequence>
<keyword evidence="4" id="KW-1185">Reference proteome</keyword>
<accession>A0A1Y2HYX3</accession>
<dbReference type="Proteomes" id="UP000193411">
    <property type="component" value="Unassembled WGS sequence"/>
</dbReference>
<dbReference type="Gene3D" id="2.80.10.50">
    <property type="match status" value="1"/>
</dbReference>
<evidence type="ECO:0000259" key="2">
    <source>
        <dbReference type="Pfam" id="PF00652"/>
    </source>
</evidence>
<dbReference type="PROSITE" id="PS50231">
    <property type="entry name" value="RICIN_B_LECTIN"/>
    <property type="match status" value="1"/>
</dbReference>
<dbReference type="OrthoDB" id="6770063at2759"/>
<name>A0A1Y2HYX3_9FUNG</name>
<dbReference type="InterPro" id="IPR035992">
    <property type="entry name" value="Ricin_B-like_lectins"/>
</dbReference>
<feature type="region of interest" description="Disordered" evidence="1">
    <location>
        <begin position="60"/>
        <end position="118"/>
    </location>
</feature>
<dbReference type="SUPFAM" id="SSF50370">
    <property type="entry name" value="Ricin B-like lectins"/>
    <property type="match status" value="1"/>
</dbReference>
<evidence type="ECO:0000256" key="1">
    <source>
        <dbReference type="SAM" id="MobiDB-lite"/>
    </source>
</evidence>
<proteinExistence type="predicted"/>
<comment type="caution">
    <text evidence="3">The sequence shown here is derived from an EMBL/GenBank/DDBJ whole genome shotgun (WGS) entry which is preliminary data.</text>
</comment>
<organism evidence="3 4">
    <name type="scientific">Catenaria anguillulae PL171</name>
    <dbReference type="NCBI Taxonomy" id="765915"/>
    <lineage>
        <taxon>Eukaryota</taxon>
        <taxon>Fungi</taxon>
        <taxon>Fungi incertae sedis</taxon>
        <taxon>Blastocladiomycota</taxon>
        <taxon>Blastocladiomycetes</taxon>
        <taxon>Blastocladiales</taxon>
        <taxon>Catenariaceae</taxon>
        <taxon>Catenaria</taxon>
    </lineage>
</organism>
<feature type="compositionally biased region" description="Polar residues" evidence="1">
    <location>
        <begin position="71"/>
        <end position="89"/>
    </location>
</feature>
<protein>
    <submittedName>
        <fullName evidence="3">Ricin B lectin domain-containing protein</fullName>
    </submittedName>
</protein>
<dbReference type="GO" id="GO:0030246">
    <property type="term" value="F:carbohydrate binding"/>
    <property type="evidence" value="ECO:0007669"/>
    <property type="project" value="UniProtKB-KW"/>
</dbReference>
<gene>
    <name evidence="3" type="ORF">BCR44DRAFT_1425665</name>
</gene>
<dbReference type="CDD" id="cd00161">
    <property type="entry name" value="beta-trefoil_Ricin-like"/>
    <property type="match status" value="1"/>
</dbReference>
<dbReference type="InterPro" id="IPR000772">
    <property type="entry name" value="Ricin_B_lectin"/>
</dbReference>
<dbReference type="EMBL" id="MCFL01000004">
    <property type="protein sequence ID" value="ORZ39798.1"/>
    <property type="molecule type" value="Genomic_DNA"/>
</dbReference>
<dbReference type="AlphaFoldDB" id="A0A1Y2HYX3"/>
<reference evidence="3 4" key="1">
    <citation type="submission" date="2016-07" db="EMBL/GenBank/DDBJ databases">
        <title>Pervasive Adenine N6-methylation of Active Genes in Fungi.</title>
        <authorList>
            <consortium name="DOE Joint Genome Institute"/>
            <person name="Mondo S.J."/>
            <person name="Dannebaum R.O."/>
            <person name="Kuo R.C."/>
            <person name="Labutti K."/>
            <person name="Haridas S."/>
            <person name="Kuo A."/>
            <person name="Salamov A."/>
            <person name="Ahrendt S.R."/>
            <person name="Lipzen A."/>
            <person name="Sullivan W."/>
            <person name="Andreopoulos W.B."/>
            <person name="Clum A."/>
            <person name="Lindquist E."/>
            <person name="Daum C."/>
            <person name="Ramamoorthy G.K."/>
            <person name="Gryganskyi A."/>
            <person name="Culley D."/>
            <person name="Magnuson J.K."/>
            <person name="James T.Y."/>
            <person name="O'Malley M.A."/>
            <person name="Stajich J.E."/>
            <person name="Spatafora J.W."/>
            <person name="Visel A."/>
            <person name="Grigoriev I.V."/>
        </authorList>
    </citation>
    <scope>NUCLEOTIDE SEQUENCE [LARGE SCALE GENOMIC DNA]</scope>
    <source>
        <strain evidence="3 4">PL171</strain>
    </source>
</reference>
<dbReference type="Pfam" id="PF00652">
    <property type="entry name" value="Ricin_B_lectin"/>
    <property type="match status" value="1"/>
</dbReference>